<dbReference type="InterPro" id="IPR037914">
    <property type="entry name" value="SpoVT-AbrB_sf"/>
</dbReference>
<accession>A0A1Q8YAH0</accession>
<comment type="caution">
    <text evidence="1">The sequence shown here is derived from an EMBL/GenBank/DDBJ whole genome shotgun (WGS) entry which is preliminary data.</text>
</comment>
<dbReference type="RefSeq" id="WP_075587930.1">
    <property type="nucleotide sequence ID" value="NZ_MSYM01000018.1"/>
</dbReference>
<dbReference type="EMBL" id="MSYM01000018">
    <property type="protein sequence ID" value="OLP05051.1"/>
    <property type="molecule type" value="Genomic_DNA"/>
</dbReference>
<proteinExistence type="predicted"/>
<protein>
    <submittedName>
        <fullName evidence="1">Antitoxin of a toxin-antitoxin system</fullName>
    </submittedName>
</protein>
<gene>
    <name evidence="1" type="primary">chpAI</name>
    <name evidence="1" type="ORF">BLL52_3871</name>
</gene>
<dbReference type="AlphaFoldDB" id="A0A1Q8YAH0"/>
<dbReference type="Gene3D" id="2.10.260.10">
    <property type="match status" value="1"/>
</dbReference>
<dbReference type="SUPFAM" id="SSF89447">
    <property type="entry name" value="AbrB/MazE/MraZ-like"/>
    <property type="match status" value="1"/>
</dbReference>
<reference evidence="1 2" key="1">
    <citation type="submission" date="2017-01" db="EMBL/GenBank/DDBJ databases">
        <title>Genome sequence of Rhodoferax antarcticus ANT.BR, a psychrophilic purple nonsulfur bacterium from an Antarctic microbial mat.</title>
        <authorList>
            <person name="Baker J."/>
            <person name="Riester C."/>
            <person name="Skinner B."/>
            <person name="Newell A."/>
            <person name="Swingley W."/>
            <person name="Madigan M."/>
            <person name="Jung D."/>
            <person name="Asao M."/>
            <person name="Chen M."/>
            <person name="Loughlin P."/>
            <person name="Pan H."/>
            <person name="Lin S."/>
            <person name="Li N."/>
            <person name="Shaw J."/>
            <person name="Prado M."/>
            <person name="Sherman C."/>
            <person name="Li X."/>
            <person name="Tang J."/>
            <person name="Blankenship R."/>
            <person name="Zhao T."/>
            <person name="Touchman J."/>
            <person name="Sattley M."/>
        </authorList>
    </citation>
    <scope>NUCLEOTIDE SEQUENCE [LARGE SCALE GENOMIC DNA]</scope>
    <source>
        <strain evidence="1 2">ANT.BR</strain>
    </source>
</reference>
<organism evidence="1 2">
    <name type="scientific">Rhodoferax antarcticus ANT.BR</name>
    <dbReference type="NCBI Taxonomy" id="1111071"/>
    <lineage>
        <taxon>Bacteria</taxon>
        <taxon>Pseudomonadati</taxon>
        <taxon>Pseudomonadota</taxon>
        <taxon>Betaproteobacteria</taxon>
        <taxon>Burkholderiales</taxon>
        <taxon>Comamonadaceae</taxon>
        <taxon>Rhodoferax</taxon>
    </lineage>
</organism>
<dbReference type="STRING" id="81479.RA876_13140"/>
<name>A0A1Q8YAH0_9BURK</name>
<sequence length="86" mass="9050">MSPTVSAEQTIQEWGNGLAVRITAPVARAAHFALGLPIRVEVVEEGVLLRAVGAPKLTLAQKLKAFDPDVHGGEAMASGRMGNEVF</sequence>
<evidence type="ECO:0000313" key="1">
    <source>
        <dbReference type="EMBL" id="OLP05051.1"/>
    </source>
</evidence>
<dbReference type="Proteomes" id="UP000185911">
    <property type="component" value="Unassembled WGS sequence"/>
</dbReference>
<keyword evidence="2" id="KW-1185">Reference proteome</keyword>
<evidence type="ECO:0000313" key="2">
    <source>
        <dbReference type="Proteomes" id="UP000185911"/>
    </source>
</evidence>